<evidence type="ECO:0000259" key="3">
    <source>
        <dbReference type="PROSITE" id="PS50894"/>
    </source>
</evidence>
<dbReference type="InterPro" id="IPR008207">
    <property type="entry name" value="Sig_transdc_His_kin_Hpt_dom"/>
</dbReference>
<organism evidence="4 5">
    <name type="scientific">Thalassospira profundimaris</name>
    <dbReference type="NCBI Taxonomy" id="502049"/>
    <lineage>
        <taxon>Bacteria</taxon>
        <taxon>Pseudomonadati</taxon>
        <taxon>Pseudomonadota</taxon>
        <taxon>Alphaproteobacteria</taxon>
        <taxon>Rhodospirillales</taxon>
        <taxon>Thalassospiraceae</taxon>
        <taxon>Thalassospira</taxon>
    </lineage>
</organism>
<evidence type="ECO:0000256" key="2">
    <source>
        <dbReference type="PROSITE-ProRule" id="PRU00110"/>
    </source>
</evidence>
<dbReference type="InterPro" id="IPR036641">
    <property type="entry name" value="HPT_dom_sf"/>
</dbReference>
<dbReference type="AlphaFoldDB" id="A0A367V2L6"/>
<name>A0A367V2L6_9PROT</name>
<evidence type="ECO:0000313" key="5">
    <source>
        <dbReference type="Proteomes" id="UP000253061"/>
    </source>
</evidence>
<sequence length="113" mass="12479">MELIDTARFKELCDALGKDQVLLLVNLLPASYEEEKVLLISAADNQDIEGVHRSAHAIKGMARNMAAHQLAEMALALESFDGHFGDPLYDRIKQLDQSVNDTLAAMQELLATK</sequence>
<feature type="domain" description="HPt" evidence="3">
    <location>
        <begin position="17"/>
        <end position="113"/>
    </location>
</feature>
<feature type="modified residue" description="Phosphohistidine" evidence="2">
    <location>
        <position position="56"/>
    </location>
</feature>
<comment type="caution">
    <text evidence="4">The sequence shown here is derived from an EMBL/GenBank/DDBJ whole genome shotgun (WGS) entry which is preliminary data.</text>
</comment>
<evidence type="ECO:0000313" key="4">
    <source>
        <dbReference type="EMBL" id="RCK19417.1"/>
    </source>
</evidence>
<reference evidence="4 5" key="1">
    <citation type="submission" date="2014-07" db="EMBL/GenBank/DDBJ databases">
        <title>Draft genome sequence of Thalassospira profundimaris R8-17.</title>
        <authorList>
            <person name="Lai Q."/>
            <person name="Shao Z."/>
        </authorList>
    </citation>
    <scope>NUCLEOTIDE SEQUENCE [LARGE SCALE GENOMIC DNA]</scope>
    <source>
        <strain evidence="4 5">R8-17</strain>
    </source>
</reference>
<dbReference type="PROSITE" id="PS50894">
    <property type="entry name" value="HPT"/>
    <property type="match status" value="1"/>
</dbReference>
<dbReference type="RefSeq" id="WP_062957969.1">
    <property type="nucleotide sequence ID" value="NZ_JPWB01000011.1"/>
</dbReference>
<dbReference type="Pfam" id="PF01627">
    <property type="entry name" value="Hpt"/>
    <property type="match status" value="1"/>
</dbReference>
<evidence type="ECO:0000256" key="1">
    <source>
        <dbReference type="ARBA" id="ARBA00023012"/>
    </source>
</evidence>
<dbReference type="EMBL" id="JPWB01000011">
    <property type="protein sequence ID" value="RCK19417.1"/>
    <property type="molecule type" value="Genomic_DNA"/>
</dbReference>
<keyword evidence="1" id="KW-0902">Two-component regulatory system</keyword>
<dbReference type="SUPFAM" id="SSF47226">
    <property type="entry name" value="Histidine-containing phosphotransfer domain, HPT domain"/>
    <property type="match status" value="1"/>
</dbReference>
<dbReference type="GO" id="GO:0004672">
    <property type="term" value="F:protein kinase activity"/>
    <property type="evidence" value="ECO:0007669"/>
    <property type="project" value="UniProtKB-ARBA"/>
</dbReference>
<accession>A0A367V2L6</accession>
<gene>
    <name evidence="4" type="ORF">TH6_19515</name>
</gene>
<dbReference type="GO" id="GO:0000160">
    <property type="term" value="P:phosphorelay signal transduction system"/>
    <property type="evidence" value="ECO:0007669"/>
    <property type="project" value="UniProtKB-KW"/>
</dbReference>
<dbReference type="SMART" id="SM00073">
    <property type="entry name" value="HPT"/>
    <property type="match status" value="1"/>
</dbReference>
<proteinExistence type="predicted"/>
<dbReference type="Gene3D" id="1.20.120.160">
    <property type="entry name" value="HPT domain"/>
    <property type="match status" value="1"/>
</dbReference>
<protein>
    <recommendedName>
        <fullName evidence="3">HPt domain-containing protein</fullName>
    </recommendedName>
</protein>
<dbReference type="Proteomes" id="UP000253061">
    <property type="component" value="Unassembled WGS sequence"/>
</dbReference>
<keyword evidence="2" id="KW-0597">Phosphoprotein</keyword>
<dbReference type="CDD" id="cd00088">
    <property type="entry name" value="HPT"/>
    <property type="match status" value="1"/>
</dbReference>